<dbReference type="OrthoDB" id="10015499at2759"/>
<sequence length="337" mass="40725">MVNRIPMKKTYMTDTSSSHWVESLFPPQYSIRDYRSTFQPDHQRVRRYITTLSSFDAPTLAAIYEQSYLFTLIQRLAKQEEEEQNRSKTKTKANQTQPVDSILDIRLIRAYLEKHKDKDDKPEQTENLWTSDEIATIRSAYVKVRDDYLRVKSESDYYRNQMETLQAKLNETSQIYDKLREEHLALQKVHTRWTMRTNASEQLIDEQRRENKELKEHMEKLTEQNEFYRQNQLQMQSTLLEKQARIDHFERKIDHYDKTIKYECDRRIDLVEKRLQTDKERYQIEQNKLQGKLDKEQDLRRQNLLALDQLRKHVSLATPPQENEQSLCDIKHIKYVS</sequence>
<keyword evidence="1" id="KW-0175">Coiled coil</keyword>
<dbReference type="Proteomes" id="UP000663852">
    <property type="component" value="Unassembled WGS sequence"/>
</dbReference>
<comment type="caution">
    <text evidence="2">The sequence shown here is derived from an EMBL/GenBank/DDBJ whole genome shotgun (WGS) entry which is preliminary data.</text>
</comment>
<evidence type="ECO:0000313" key="3">
    <source>
        <dbReference type="Proteomes" id="UP000663852"/>
    </source>
</evidence>
<organism evidence="2 3">
    <name type="scientific">Adineta ricciae</name>
    <name type="common">Rotifer</name>
    <dbReference type="NCBI Taxonomy" id="249248"/>
    <lineage>
        <taxon>Eukaryota</taxon>
        <taxon>Metazoa</taxon>
        <taxon>Spiralia</taxon>
        <taxon>Gnathifera</taxon>
        <taxon>Rotifera</taxon>
        <taxon>Eurotatoria</taxon>
        <taxon>Bdelloidea</taxon>
        <taxon>Adinetida</taxon>
        <taxon>Adinetidae</taxon>
        <taxon>Adineta</taxon>
    </lineage>
</organism>
<reference evidence="2" key="1">
    <citation type="submission" date="2021-02" db="EMBL/GenBank/DDBJ databases">
        <authorList>
            <person name="Nowell W R."/>
        </authorList>
    </citation>
    <scope>NUCLEOTIDE SEQUENCE</scope>
</reference>
<feature type="coiled-coil region" evidence="1">
    <location>
        <begin position="162"/>
        <end position="238"/>
    </location>
</feature>
<dbReference type="EMBL" id="CAJNOJ010000012">
    <property type="protein sequence ID" value="CAF0794560.1"/>
    <property type="molecule type" value="Genomic_DNA"/>
</dbReference>
<feature type="coiled-coil region" evidence="1">
    <location>
        <begin position="272"/>
        <end position="299"/>
    </location>
</feature>
<dbReference type="AlphaFoldDB" id="A0A813SH96"/>
<evidence type="ECO:0000313" key="2">
    <source>
        <dbReference type="EMBL" id="CAF0794560.1"/>
    </source>
</evidence>
<protein>
    <submittedName>
        <fullName evidence="2">Uncharacterized protein</fullName>
    </submittedName>
</protein>
<proteinExistence type="predicted"/>
<accession>A0A813SH96</accession>
<gene>
    <name evidence="2" type="ORF">EDS130_LOCUS4521</name>
</gene>
<name>A0A813SH96_ADIRI</name>
<evidence type="ECO:0000256" key="1">
    <source>
        <dbReference type="SAM" id="Coils"/>
    </source>
</evidence>